<proteinExistence type="predicted"/>
<dbReference type="Proteomes" id="UP001417504">
    <property type="component" value="Unassembled WGS sequence"/>
</dbReference>
<reference evidence="1 2" key="1">
    <citation type="submission" date="2024-01" db="EMBL/GenBank/DDBJ databases">
        <title>Genome assemblies of Stephania.</title>
        <authorList>
            <person name="Yang L."/>
        </authorList>
    </citation>
    <scope>NUCLEOTIDE SEQUENCE [LARGE SCALE GENOMIC DNA]</scope>
    <source>
        <strain evidence="1">QJT</strain>
        <tissue evidence="1">Leaf</tissue>
    </source>
</reference>
<gene>
    <name evidence="1" type="ORF">Sjap_004981</name>
</gene>
<evidence type="ECO:0000313" key="1">
    <source>
        <dbReference type="EMBL" id="KAK9145078.1"/>
    </source>
</evidence>
<accession>A0AAP0K383</accession>
<sequence>MILFLKNHWPMFQEPRRIHIPSMSTTPLMLHALCLATMVPKLQKDMEHMEAYDMATMLKEMFQQQAKQERFEIVKNLHSCKMAEGVLVSPHVLKMNGYIDHLDCNGPINICR</sequence>
<protein>
    <submittedName>
        <fullName evidence="1">Uncharacterized protein</fullName>
    </submittedName>
</protein>
<comment type="caution">
    <text evidence="1">The sequence shown here is derived from an EMBL/GenBank/DDBJ whole genome shotgun (WGS) entry which is preliminary data.</text>
</comment>
<organism evidence="1 2">
    <name type="scientific">Stephania japonica</name>
    <dbReference type="NCBI Taxonomy" id="461633"/>
    <lineage>
        <taxon>Eukaryota</taxon>
        <taxon>Viridiplantae</taxon>
        <taxon>Streptophyta</taxon>
        <taxon>Embryophyta</taxon>
        <taxon>Tracheophyta</taxon>
        <taxon>Spermatophyta</taxon>
        <taxon>Magnoliopsida</taxon>
        <taxon>Ranunculales</taxon>
        <taxon>Menispermaceae</taxon>
        <taxon>Menispermoideae</taxon>
        <taxon>Cissampelideae</taxon>
        <taxon>Stephania</taxon>
    </lineage>
</organism>
<dbReference type="AlphaFoldDB" id="A0AAP0K383"/>
<keyword evidence="2" id="KW-1185">Reference proteome</keyword>
<dbReference type="EMBL" id="JBBNAE010000002">
    <property type="protein sequence ID" value="KAK9145078.1"/>
    <property type="molecule type" value="Genomic_DNA"/>
</dbReference>
<name>A0AAP0K383_9MAGN</name>
<evidence type="ECO:0000313" key="2">
    <source>
        <dbReference type="Proteomes" id="UP001417504"/>
    </source>
</evidence>